<dbReference type="AlphaFoldDB" id="A0A625FBY5"/>
<proteinExistence type="predicted"/>
<comment type="caution">
    <text evidence="2">The sequence shown here is derived from an EMBL/GenBank/DDBJ whole genome shotgun (WGS) entry which is preliminary data.</text>
</comment>
<feature type="domain" description="Bro-N" evidence="1">
    <location>
        <begin position="16"/>
        <end position="123"/>
    </location>
</feature>
<evidence type="ECO:0000259" key="1">
    <source>
        <dbReference type="PROSITE" id="PS51750"/>
    </source>
</evidence>
<dbReference type="PANTHER" id="PTHR36180:SF2">
    <property type="entry name" value="BRO FAMILY PROTEIN"/>
    <property type="match status" value="1"/>
</dbReference>
<dbReference type="PROSITE" id="PS51750">
    <property type="entry name" value="BRO_N"/>
    <property type="match status" value="1"/>
</dbReference>
<evidence type="ECO:0000313" key="2">
    <source>
        <dbReference type="EMBL" id="ECR3853146.1"/>
    </source>
</evidence>
<dbReference type="PANTHER" id="PTHR36180">
    <property type="entry name" value="DNA-BINDING PROTEIN-RELATED-RELATED"/>
    <property type="match status" value="1"/>
</dbReference>
<sequence>MVVIENPLLEISTMSATAIKPIAFSFHETHEVRIQMINGEPWFCLKDVCEILDIKNASDLLSKQLDKAGVEKIYLRSGGQNRQLSFVNEPNLYRVIFRSNKPEAKQFQDWVFNDVLPTIRKTGRYQKQPPSEPLNSNDMSNLKRLVWMMTGNMKFENAWNAGVWYALRSATGRPSPQPFSVDDLPALGEECRRIMKITSAVHSAVFDFEKEVIRKVVRKRGAIEPVLNEMRIKLLELQEQESQGVLMIDKLSEHGVKSLINRN</sequence>
<accession>A0A625FBY5</accession>
<dbReference type="Pfam" id="PF02498">
    <property type="entry name" value="Bro-N"/>
    <property type="match status" value="1"/>
</dbReference>
<gene>
    <name evidence="2" type="ORF">F1A80_13685</name>
</gene>
<reference evidence="2" key="1">
    <citation type="submission" date="2019-09" db="EMBL/GenBank/DDBJ databases">
        <authorList>
            <consortium name="PulseNet: The National Subtyping Network for Foodborne Disease Surveillance"/>
            <person name="Tarr C.L."/>
            <person name="Trees E."/>
            <person name="Katz L.S."/>
            <person name="Carleton-Romer H.A."/>
            <person name="Stroika S."/>
            <person name="Kucerova Z."/>
            <person name="Roache K.F."/>
            <person name="Sabol A.L."/>
            <person name="Besser J."/>
            <person name="Gerner-Smidt P."/>
        </authorList>
    </citation>
    <scope>NUCLEOTIDE SEQUENCE</scope>
    <source>
        <strain evidence="2">PNUSAS095855</strain>
    </source>
</reference>
<dbReference type="EMBL" id="AAKFZH010000011">
    <property type="protein sequence ID" value="ECR3853146.1"/>
    <property type="molecule type" value="Genomic_DNA"/>
</dbReference>
<dbReference type="SMART" id="SM01040">
    <property type="entry name" value="Bro-N"/>
    <property type="match status" value="1"/>
</dbReference>
<protein>
    <recommendedName>
        <fullName evidence="1">Bro-N domain-containing protein</fullName>
    </recommendedName>
</protein>
<name>A0A625FBY5_SALER</name>
<organism evidence="2">
    <name type="scientific">Salmonella enterica</name>
    <name type="common">Salmonella choleraesuis</name>
    <dbReference type="NCBI Taxonomy" id="28901"/>
    <lineage>
        <taxon>Bacteria</taxon>
        <taxon>Pseudomonadati</taxon>
        <taxon>Pseudomonadota</taxon>
        <taxon>Gammaproteobacteria</taxon>
        <taxon>Enterobacterales</taxon>
        <taxon>Enterobacteriaceae</taxon>
        <taxon>Salmonella</taxon>
    </lineage>
</organism>
<dbReference type="InterPro" id="IPR003497">
    <property type="entry name" value="BRO_N_domain"/>
</dbReference>